<keyword evidence="2" id="KW-0442">Lipid degradation</keyword>
<sequence>MRANLAMFTPNRASFQRFFDGGRSTKNALIARDRNYGGGPNSASQMVVRLGADIESQGEAQQAEGRPNRRILCLGGGGIRGISTLLILQRIMEEVKRIEKLEETPRPCEYFSLIGGTSTGRYSSPCSILDAKLTIVVSSQFCWAAQDDCSPVSRIVQEDDRASFHSCRRRHLEVLFTPSAGRPEGSFSGVALEEAVKEIVHQYTGDRDTLFADTTCCPTLLCTQAAFWILRTVLAITKEIEFIDAGFGHNNPTEVVFSEAGYIFSDEPCDCVISIGTGHSDIVEITNTRLSILNALKKMASHSEAVHRRVSKMLPEEAYFRFNVIRSLEDITLSDWRQNSKTSAHTSNYPREPFVEKAVRQCASILTQDRFRNPVFVRPMYVLSDGNIDSGSRRTSNTRVLACLCPKATAESTTAGALF</sequence>
<name>A0A1E1MD02_RHYSE</name>
<protein>
    <submittedName>
        <fullName evidence="3">Uncharacterized protein</fullName>
    </submittedName>
</protein>
<evidence type="ECO:0000256" key="1">
    <source>
        <dbReference type="ARBA" id="ARBA00022801"/>
    </source>
</evidence>
<keyword evidence="2" id="KW-0443">Lipid metabolism</keyword>
<dbReference type="PANTHER" id="PTHR24185">
    <property type="entry name" value="CALCIUM-INDEPENDENT PHOSPHOLIPASE A2-GAMMA"/>
    <property type="match status" value="1"/>
</dbReference>
<keyword evidence="4" id="KW-1185">Reference proteome</keyword>
<dbReference type="EMBL" id="FJVC01000274">
    <property type="protein sequence ID" value="CZT46960.1"/>
    <property type="molecule type" value="Genomic_DNA"/>
</dbReference>
<dbReference type="GO" id="GO:0047499">
    <property type="term" value="F:calcium-independent phospholipase A2 activity"/>
    <property type="evidence" value="ECO:0007669"/>
    <property type="project" value="TreeGrafter"/>
</dbReference>
<evidence type="ECO:0000313" key="4">
    <source>
        <dbReference type="Proteomes" id="UP000177625"/>
    </source>
</evidence>
<dbReference type="Gene3D" id="3.40.1090.10">
    <property type="entry name" value="Cytosolic phospholipase A2 catalytic domain"/>
    <property type="match status" value="2"/>
</dbReference>
<dbReference type="SUPFAM" id="SSF52151">
    <property type="entry name" value="FabD/lysophospholipase-like"/>
    <property type="match status" value="1"/>
</dbReference>
<dbReference type="GO" id="GO:0019369">
    <property type="term" value="P:arachidonate metabolic process"/>
    <property type="evidence" value="ECO:0007669"/>
    <property type="project" value="TreeGrafter"/>
</dbReference>
<dbReference type="Proteomes" id="UP000177625">
    <property type="component" value="Unassembled WGS sequence"/>
</dbReference>
<organism evidence="3 4">
    <name type="scientific">Rhynchosporium secalis</name>
    <name type="common">Barley scald fungus</name>
    <dbReference type="NCBI Taxonomy" id="38038"/>
    <lineage>
        <taxon>Eukaryota</taxon>
        <taxon>Fungi</taxon>
        <taxon>Dikarya</taxon>
        <taxon>Ascomycota</taxon>
        <taxon>Pezizomycotina</taxon>
        <taxon>Leotiomycetes</taxon>
        <taxon>Helotiales</taxon>
        <taxon>Ploettnerulaceae</taxon>
        <taxon>Rhynchosporium</taxon>
    </lineage>
</organism>
<dbReference type="GO" id="GO:0016042">
    <property type="term" value="P:lipid catabolic process"/>
    <property type="evidence" value="ECO:0007669"/>
    <property type="project" value="UniProtKB-KW"/>
</dbReference>
<reference evidence="4" key="1">
    <citation type="submission" date="2016-03" db="EMBL/GenBank/DDBJ databases">
        <authorList>
            <person name="Guldener U."/>
        </authorList>
    </citation>
    <scope>NUCLEOTIDE SEQUENCE [LARGE SCALE GENOMIC DNA]</scope>
</reference>
<proteinExistence type="predicted"/>
<dbReference type="InterPro" id="IPR016035">
    <property type="entry name" value="Acyl_Trfase/lysoPLipase"/>
</dbReference>
<dbReference type="GO" id="GO:0016020">
    <property type="term" value="C:membrane"/>
    <property type="evidence" value="ECO:0007669"/>
    <property type="project" value="TreeGrafter"/>
</dbReference>
<dbReference type="AlphaFoldDB" id="A0A1E1MD02"/>
<gene>
    <name evidence="3" type="ORF">RSE6_07475</name>
</gene>
<keyword evidence="1" id="KW-0378">Hydrolase</keyword>
<evidence type="ECO:0000313" key="3">
    <source>
        <dbReference type="EMBL" id="CZT46960.1"/>
    </source>
</evidence>
<dbReference type="PANTHER" id="PTHR24185:SF1">
    <property type="entry name" value="CALCIUM-INDEPENDENT PHOSPHOLIPASE A2-GAMMA"/>
    <property type="match status" value="1"/>
</dbReference>
<accession>A0A1E1MD02</accession>
<evidence type="ECO:0000256" key="2">
    <source>
        <dbReference type="ARBA" id="ARBA00022963"/>
    </source>
</evidence>